<proteinExistence type="predicted"/>
<evidence type="ECO:0000313" key="2">
    <source>
        <dbReference type="Proteomes" id="UP000031668"/>
    </source>
</evidence>
<evidence type="ECO:0000313" key="1">
    <source>
        <dbReference type="EMBL" id="KII74970.1"/>
    </source>
</evidence>
<organism evidence="1 2">
    <name type="scientific">Thelohanellus kitauei</name>
    <name type="common">Myxosporean</name>
    <dbReference type="NCBI Taxonomy" id="669202"/>
    <lineage>
        <taxon>Eukaryota</taxon>
        <taxon>Metazoa</taxon>
        <taxon>Cnidaria</taxon>
        <taxon>Myxozoa</taxon>
        <taxon>Myxosporea</taxon>
        <taxon>Bivalvulida</taxon>
        <taxon>Platysporina</taxon>
        <taxon>Myxobolidae</taxon>
        <taxon>Thelohanellus</taxon>
    </lineage>
</organism>
<sequence>METNQTIGRDYLGVLYKLAYIRFECSLGWTVPQKHALREHTTQAESVTGWLSSASWIKPEAPLGILIDCLLSRYLDILHNSSEALEFPHRCLFYLKHMSTSALYP</sequence>
<dbReference type="AlphaFoldDB" id="A0A0C2NF25"/>
<keyword evidence="2" id="KW-1185">Reference proteome</keyword>
<gene>
    <name evidence="1" type="ORF">RF11_16428</name>
</gene>
<reference evidence="1 2" key="1">
    <citation type="journal article" date="2014" name="Genome Biol. Evol.">
        <title>The genome of the myxosporean Thelohanellus kitauei shows adaptations to nutrient acquisition within its fish host.</title>
        <authorList>
            <person name="Yang Y."/>
            <person name="Xiong J."/>
            <person name="Zhou Z."/>
            <person name="Huo F."/>
            <person name="Miao W."/>
            <person name="Ran C."/>
            <person name="Liu Y."/>
            <person name="Zhang J."/>
            <person name="Feng J."/>
            <person name="Wang M."/>
            <person name="Wang M."/>
            <person name="Wang L."/>
            <person name="Yao B."/>
        </authorList>
    </citation>
    <scope>NUCLEOTIDE SEQUENCE [LARGE SCALE GENOMIC DNA]</scope>
    <source>
        <strain evidence="1">Wuqing</strain>
    </source>
</reference>
<name>A0A0C2NF25_THEKT</name>
<dbReference type="Proteomes" id="UP000031668">
    <property type="component" value="Unassembled WGS sequence"/>
</dbReference>
<comment type="caution">
    <text evidence="1">The sequence shown here is derived from an EMBL/GenBank/DDBJ whole genome shotgun (WGS) entry which is preliminary data.</text>
</comment>
<accession>A0A0C2NF25</accession>
<protein>
    <submittedName>
        <fullName evidence="1">Uncharacterized protein</fullName>
    </submittedName>
</protein>
<dbReference type="EMBL" id="JWZT01000137">
    <property type="protein sequence ID" value="KII74970.1"/>
    <property type="molecule type" value="Genomic_DNA"/>
</dbReference>